<organism evidence="1 2">
    <name type="scientific">Cyclobacterium qasimii</name>
    <dbReference type="NCBI Taxonomy" id="1350429"/>
    <lineage>
        <taxon>Bacteria</taxon>
        <taxon>Pseudomonadati</taxon>
        <taxon>Bacteroidota</taxon>
        <taxon>Cytophagia</taxon>
        <taxon>Cytophagales</taxon>
        <taxon>Cyclobacteriaceae</taxon>
        <taxon>Cyclobacterium</taxon>
    </lineage>
</organism>
<name>A0A512CI03_9BACT</name>
<proteinExistence type="predicted"/>
<dbReference type="RefSeq" id="WP_020891686.1">
    <property type="nucleotide sequence ID" value="NZ_BJYV01000028.1"/>
</dbReference>
<evidence type="ECO:0000313" key="2">
    <source>
        <dbReference type="Proteomes" id="UP000321301"/>
    </source>
</evidence>
<protein>
    <submittedName>
        <fullName evidence="1">Uncharacterized protein</fullName>
    </submittedName>
</protein>
<dbReference type="AlphaFoldDB" id="A0A512CI03"/>
<sequence>MMNKITILALALTLHSCATSTSEQKSNVLELEIDTPLLIEFETQETELSDALDLIIGHLRAKNAPLDSLYLMGYQTDSIPWKFDIGHYQNFVSRALVMQGNARVDSILKYDTVEFMEPIYIPPTGNLSGYERFILYNPETGELNDFLYQ</sequence>
<keyword evidence="2" id="KW-1185">Reference proteome</keyword>
<comment type="caution">
    <text evidence="1">The sequence shown here is derived from an EMBL/GenBank/DDBJ whole genome shotgun (WGS) entry which is preliminary data.</text>
</comment>
<dbReference type="Proteomes" id="UP000321301">
    <property type="component" value="Unassembled WGS sequence"/>
</dbReference>
<reference evidence="1 2" key="1">
    <citation type="submission" date="2019-07" db="EMBL/GenBank/DDBJ databases">
        <title>Whole genome shotgun sequence of Cyclobacterium qasimii NBRC 106168.</title>
        <authorList>
            <person name="Hosoyama A."/>
            <person name="Uohara A."/>
            <person name="Ohji S."/>
            <person name="Ichikawa N."/>
        </authorList>
    </citation>
    <scope>NUCLEOTIDE SEQUENCE [LARGE SCALE GENOMIC DNA]</scope>
    <source>
        <strain evidence="1 2">NBRC 106168</strain>
    </source>
</reference>
<gene>
    <name evidence="1" type="ORF">CQA01_43760</name>
</gene>
<dbReference type="EMBL" id="BJYV01000028">
    <property type="protein sequence ID" value="GEO23842.1"/>
    <property type="molecule type" value="Genomic_DNA"/>
</dbReference>
<evidence type="ECO:0000313" key="1">
    <source>
        <dbReference type="EMBL" id="GEO23842.1"/>
    </source>
</evidence>
<accession>A0A512CI03</accession>